<dbReference type="EMBL" id="JADYXP020000021">
    <property type="protein sequence ID" value="KAL0103756.1"/>
    <property type="molecule type" value="Genomic_DNA"/>
</dbReference>
<reference evidence="1 2" key="1">
    <citation type="submission" date="2023-03" db="EMBL/GenBank/DDBJ databases">
        <title>High recombination rates correlate with genetic variation in Cardiocondyla obscurior ants.</title>
        <authorList>
            <person name="Errbii M."/>
        </authorList>
    </citation>
    <scope>NUCLEOTIDE SEQUENCE [LARGE SCALE GENOMIC DNA]</scope>
    <source>
        <strain evidence="1">Alpha-2009</strain>
        <tissue evidence="1">Whole body</tissue>
    </source>
</reference>
<organism evidence="1 2">
    <name type="scientific">Cardiocondyla obscurior</name>
    <dbReference type="NCBI Taxonomy" id="286306"/>
    <lineage>
        <taxon>Eukaryota</taxon>
        <taxon>Metazoa</taxon>
        <taxon>Ecdysozoa</taxon>
        <taxon>Arthropoda</taxon>
        <taxon>Hexapoda</taxon>
        <taxon>Insecta</taxon>
        <taxon>Pterygota</taxon>
        <taxon>Neoptera</taxon>
        <taxon>Endopterygota</taxon>
        <taxon>Hymenoptera</taxon>
        <taxon>Apocrita</taxon>
        <taxon>Aculeata</taxon>
        <taxon>Formicoidea</taxon>
        <taxon>Formicidae</taxon>
        <taxon>Myrmicinae</taxon>
        <taxon>Cardiocondyla</taxon>
    </lineage>
</organism>
<dbReference type="AlphaFoldDB" id="A0AAW2ENF1"/>
<comment type="caution">
    <text evidence="1">The sequence shown here is derived from an EMBL/GenBank/DDBJ whole genome shotgun (WGS) entry which is preliminary data.</text>
</comment>
<name>A0AAW2ENF1_9HYME</name>
<dbReference type="Proteomes" id="UP001430953">
    <property type="component" value="Unassembled WGS sequence"/>
</dbReference>
<protein>
    <submittedName>
        <fullName evidence="1">Uncharacterized protein</fullName>
    </submittedName>
</protein>
<keyword evidence="2" id="KW-1185">Reference proteome</keyword>
<proteinExistence type="predicted"/>
<sequence>MELANIKIKHEIAINKIIKEKEKFINDCVAEKLILEKKELQQKLKLAKFRAQKEM</sequence>
<evidence type="ECO:0000313" key="1">
    <source>
        <dbReference type="EMBL" id="KAL0103756.1"/>
    </source>
</evidence>
<accession>A0AAW2ENF1</accession>
<evidence type="ECO:0000313" key="2">
    <source>
        <dbReference type="Proteomes" id="UP001430953"/>
    </source>
</evidence>
<gene>
    <name evidence="1" type="ORF">PUN28_017793</name>
</gene>